<proteinExistence type="predicted"/>
<dbReference type="Proteomes" id="UP001501231">
    <property type="component" value="Unassembled WGS sequence"/>
</dbReference>
<evidence type="ECO:0000313" key="3">
    <source>
        <dbReference type="EMBL" id="GAA2403660.1"/>
    </source>
</evidence>
<evidence type="ECO:0000313" key="4">
    <source>
        <dbReference type="Proteomes" id="UP001501231"/>
    </source>
</evidence>
<keyword evidence="4" id="KW-1185">Reference proteome</keyword>
<sequence>MPDTWLARAHPRHGGRHVPKVEIDGSASRRLAEGVEKESHRVQKALGASGDPGMIERTRRYLDGHADPVGAAAVALLMVTNPLGRRGFVPSWVVDAWAADHGVAFAACATAELDEVEVVKTGGGETPIIHYRDGGLRLRGKDCLLRARALLAAAGAGEYREAVEGLARHRRSPGQRLETAYLAPTRLDWVEHCCTDPVITGRDARMHHWMLICAVSTPVHADLLERNFSPNRYVLADDNIATMVDALGEAAVPLLTKWMHGCEVDTVKILLRGLAAVPSDEAVQVLVDRVGDKHAQPALIEAMRRFPVRALRLLGPVAAGASRPAEVAADMLRGHLRAHRDLAVSALPGLPDEARKVIEPMLDAMATDLVPDAPADALPKLLVEPPWTARRKKAKPVVITGLTAPSTTSIVWAPGERDRWANLYNTPRFDADDPDEVIARFRRMGSYEVVNRLAGGPEDVARWLLERWKPDPRYLHPDYYATRAVLARFEYDALHLVSEVLNAHKSECGDLLLPYLSAETAALAARWLARVRRQRKVALAWFDRHGLEAVPFLVPAALAKPGAARGDAEAALRLLASRHGAAPIVEAARAHGDQAADAIAAMLDTDPLDALPPRMPKLGAWADPGLLPQVLLRGRDRALPAEAAGHLLTMLAISKPDEVYPGVYAVRDLCDPESLAGFAWEVFRRWDTHGAQSSDGWALTQLGMLGDDGTVRRLSPLLRAWATEKRTPRMAAGLDVLAAIGSDVALVHLNGIALSARSAALKKQARERLGQVAADLELTPEQLDDRLAPAFGLDDDGGMTLDYGPRRFRVGFDEQLKPYVIDPDGKPRKALPKPSASDDPELGPAAHKRFAALKKDVATVAADQIRRLERALADQRRWPAAEFRAFVVEHPLVWHLARRLVWTGEAEGRTFTFRIAEDRTFADVTDDAVTLPAEAEVVIAHPVHLGEELAAWSDVFADYEIIQPFPQLGRRVHALTDEEGAGDRLARFEGLEVPGGKLLGLRNRAWDASEAEYGSIDEISRKIAPGHRAVIAFRPGFQGELYSPDLEQKITRVSVVAADSPRPRPRLADLDPAVTSEIIADLTNLTFQPPT</sequence>
<reference evidence="3 4" key="1">
    <citation type="journal article" date="2019" name="Int. J. Syst. Evol. Microbiol.">
        <title>The Global Catalogue of Microorganisms (GCM) 10K type strain sequencing project: providing services to taxonomists for standard genome sequencing and annotation.</title>
        <authorList>
            <consortium name="The Broad Institute Genomics Platform"/>
            <consortium name="The Broad Institute Genome Sequencing Center for Infectious Disease"/>
            <person name="Wu L."/>
            <person name="Ma J."/>
        </authorList>
    </citation>
    <scope>NUCLEOTIDE SEQUENCE [LARGE SCALE GENOMIC DNA]</scope>
    <source>
        <strain evidence="3 4">JCM 3325</strain>
    </source>
</reference>
<feature type="region of interest" description="Disordered" evidence="1">
    <location>
        <begin position="821"/>
        <end position="843"/>
    </location>
</feature>
<dbReference type="Pfam" id="PF13569">
    <property type="entry name" value="DUF4132"/>
    <property type="match status" value="1"/>
</dbReference>
<evidence type="ECO:0000259" key="2">
    <source>
        <dbReference type="Pfam" id="PF13569"/>
    </source>
</evidence>
<evidence type="ECO:0000256" key="1">
    <source>
        <dbReference type="SAM" id="MobiDB-lite"/>
    </source>
</evidence>
<organism evidence="3 4">
    <name type="scientific">Actinomadura vinacea</name>
    <dbReference type="NCBI Taxonomy" id="115336"/>
    <lineage>
        <taxon>Bacteria</taxon>
        <taxon>Bacillati</taxon>
        <taxon>Actinomycetota</taxon>
        <taxon>Actinomycetes</taxon>
        <taxon>Streptosporangiales</taxon>
        <taxon>Thermomonosporaceae</taxon>
        <taxon>Actinomadura</taxon>
    </lineage>
</organism>
<dbReference type="InterPro" id="IPR025406">
    <property type="entry name" value="DUF4132"/>
</dbReference>
<gene>
    <name evidence="3" type="ORF">GCM10010191_09040</name>
</gene>
<name>A0ABN3IHP5_9ACTN</name>
<comment type="caution">
    <text evidence="3">The sequence shown here is derived from an EMBL/GenBank/DDBJ whole genome shotgun (WGS) entry which is preliminary data.</text>
</comment>
<accession>A0ABN3IHP5</accession>
<feature type="domain" description="DUF4132" evidence="2">
    <location>
        <begin position="825"/>
        <end position="1006"/>
    </location>
</feature>
<dbReference type="EMBL" id="BAAARW010000003">
    <property type="protein sequence ID" value="GAA2403660.1"/>
    <property type="molecule type" value="Genomic_DNA"/>
</dbReference>
<protein>
    <recommendedName>
        <fullName evidence="2">DUF4132 domain-containing protein</fullName>
    </recommendedName>
</protein>